<reference evidence="2 3" key="1">
    <citation type="journal article" date="2018" name="Mol. Biol. Evol.">
        <title>Broad Genomic Sampling Reveals a Smut Pathogenic Ancestry of the Fungal Clade Ustilaginomycotina.</title>
        <authorList>
            <person name="Kijpornyongpan T."/>
            <person name="Mondo S.J."/>
            <person name="Barry K."/>
            <person name="Sandor L."/>
            <person name="Lee J."/>
            <person name="Lipzen A."/>
            <person name="Pangilinan J."/>
            <person name="LaButti K."/>
            <person name="Hainaut M."/>
            <person name="Henrissat B."/>
            <person name="Grigoriev I.V."/>
            <person name="Spatafora J.W."/>
            <person name="Aime M.C."/>
        </authorList>
    </citation>
    <scope>NUCLEOTIDE SEQUENCE [LARGE SCALE GENOMIC DNA]</scope>
    <source>
        <strain evidence="2 3">MCA 3645</strain>
    </source>
</reference>
<dbReference type="InParanoid" id="A0A317XWZ7"/>
<evidence type="ECO:0000256" key="1">
    <source>
        <dbReference type="SAM" id="MobiDB-lite"/>
    </source>
</evidence>
<dbReference type="PANTHER" id="PTHR35560">
    <property type="entry name" value="BLL0132 PROTEIN"/>
    <property type="match status" value="1"/>
</dbReference>
<accession>A0A317XWZ7</accession>
<dbReference type="EMBL" id="KZ819189">
    <property type="protein sequence ID" value="PWZ01821.1"/>
    <property type="molecule type" value="Genomic_DNA"/>
</dbReference>
<evidence type="ECO:0000313" key="2">
    <source>
        <dbReference type="EMBL" id="PWZ01821.1"/>
    </source>
</evidence>
<dbReference type="PANTHER" id="PTHR35560:SF3">
    <property type="entry name" value="PEPTIDASE S9 PROLYL OLIGOPEPTIDASE CATALYTIC DOMAIN-CONTAINING PROTEIN"/>
    <property type="match status" value="1"/>
</dbReference>
<dbReference type="OrthoDB" id="5985073at2759"/>
<evidence type="ECO:0008006" key="4">
    <source>
        <dbReference type="Google" id="ProtNLM"/>
    </source>
</evidence>
<dbReference type="STRING" id="1882483.A0A317XWZ7"/>
<organism evidence="2 3">
    <name type="scientific">Testicularia cyperi</name>
    <dbReference type="NCBI Taxonomy" id="1882483"/>
    <lineage>
        <taxon>Eukaryota</taxon>
        <taxon>Fungi</taxon>
        <taxon>Dikarya</taxon>
        <taxon>Basidiomycota</taxon>
        <taxon>Ustilaginomycotina</taxon>
        <taxon>Ustilaginomycetes</taxon>
        <taxon>Ustilaginales</taxon>
        <taxon>Anthracoideaceae</taxon>
        <taxon>Testicularia</taxon>
    </lineage>
</organism>
<name>A0A317XWZ7_9BASI</name>
<dbReference type="InterPro" id="IPR029058">
    <property type="entry name" value="AB_hydrolase_fold"/>
</dbReference>
<gene>
    <name evidence="2" type="ORF">BCV70DRAFT_157460</name>
</gene>
<keyword evidence="3" id="KW-1185">Reference proteome</keyword>
<proteinExistence type="predicted"/>
<dbReference type="Gene3D" id="3.40.50.1820">
    <property type="entry name" value="alpha/beta hydrolase"/>
    <property type="match status" value="1"/>
</dbReference>
<dbReference type="Proteomes" id="UP000246740">
    <property type="component" value="Unassembled WGS sequence"/>
</dbReference>
<feature type="region of interest" description="Disordered" evidence="1">
    <location>
        <begin position="1"/>
        <end position="37"/>
    </location>
</feature>
<sequence>MVSHRIQQRDAFSDQDPLNNEGEDHGTAPSTKGASLVSVPVNGVDDVDFAAYWTQSPNNATATHAFIMMHGKLRDGANYWSILNDAVSSAVAAKYPNAASTSIIVAPEFYSTRLNSGQYSDSTLSWADTNVWQAGQSANHPADTNVTSFDALDTLLDEFSDASKYPKMQQITFVGHGGGAQLLSRYAVAGKGLTSPSSIRLRYVVGDPSSNVYFTDDRPLNDTSVASKSTCPLYNTWRYGFNKFNGTTSRPLETPEQYFTTFAKRDIRWVVGYQDTNSDGDDTCMAKLQGGEARRDRNLAWWRYLNTLAGTSEDLTGFPGSLPSMANWKNVTNGTLSHRLTVVYDADHSAAEVYGSSEGRSALFDDTANVLLGWRPKGWRNTTAEIPASTGSASSSKSVSLNSASAALSPGPLPVQIVALFTSLVFLSFATALL</sequence>
<evidence type="ECO:0000313" key="3">
    <source>
        <dbReference type="Proteomes" id="UP000246740"/>
    </source>
</evidence>
<protein>
    <recommendedName>
        <fullName evidence="4">Alpha/beta-hydrolase</fullName>
    </recommendedName>
</protein>
<dbReference type="AlphaFoldDB" id="A0A317XWZ7"/>